<dbReference type="NCBIfam" id="TIGR04183">
    <property type="entry name" value="Por_Secre_tail"/>
    <property type="match status" value="1"/>
</dbReference>
<comment type="caution">
    <text evidence="2">The sequence shown here is derived from an EMBL/GenBank/DDBJ whole genome shotgun (WGS) entry which is preliminary data.</text>
</comment>
<keyword evidence="3" id="KW-1185">Reference proteome</keyword>
<proteinExistence type="predicted"/>
<accession>A0A4Q5M2H6</accession>
<evidence type="ECO:0000313" key="3">
    <source>
        <dbReference type="Proteomes" id="UP000293162"/>
    </source>
</evidence>
<dbReference type="EMBL" id="SEWF01000009">
    <property type="protein sequence ID" value="RYU96229.1"/>
    <property type="molecule type" value="Genomic_DNA"/>
</dbReference>
<dbReference type="Pfam" id="PF18962">
    <property type="entry name" value="Por_Secre_tail"/>
    <property type="match status" value="1"/>
</dbReference>
<dbReference type="OrthoDB" id="965164at2"/>
<reference evidence="2 3" key="1">
    <citation type="submission" date="2019-02" db="EMBL/GenBank/DDBJ databases">
        <title>Bacterial novel species Emticicia sp. 17J42-9 isolated from soil.</title>
        <authorList>
            <person name="Jung H.-Y."/>
        </authorList>
    </citation>
    <scope>NUCLEOTIDE SEQUENCE [LARGE SCALE GENOMIC DNA]</scope>
    <source>
        <strain evidence="2 3">17J42-9</strain>
    </source>
</reference>
<dbReference type="AlphaFoldDB" id="A0A4Q5M2H6"/>
<organism evidence="2 3">
    <name type="scientific">Emticicia agri</name>
    <dbReference type="NCBI Taxonomy" id="2492393"/>
    <lineage>
        <taxon>Bacteria</taxon>
        <taxon>Pseudomonadati</taxon>
        <taxon>Bacteroidota</taxon>
        <taxon>Cytophagia</taxon>
        <taxon>Cytophagales</taxon>
        <taxon>Leadbetterellaceae</taxon>
        <taxon>Emticicia</taxon>
    </lineage>
</organism>
<evidence type="ECO:0000313" key="2">
    <source>
        <dbReference type="EMBL" id="RYU96229.1"/>
    </source>
</evidence>
<protein>
    <submittedName>
        <fullName evidence="2">T9SS type A sorting domain-containing protein</fullName>
    </submittedName>
</protein>
<sequence>MTIIMKTTAFLKDSQGRVIQKQNLQNGSQQEFDIEKLKDGVYFVELQMAKGKSITHQFFINH</sequence>
<feature type="domain" description="Secretion system C-terminal sorting" evidence="1">
    <location>
        <begin position="12"/>
        <end position="58"/>
    </location>
</feature>
<gene>
    <name evidence="2" type="ORF">EWM59_08450</name>
</gene>
<dbReference type="Proteomes" id="UP000293162">
    <property type="component" value="Unassembled WGS sequence"/>
</dbReference>
<name>A0A4Q5M2H6_9BACT</name>
<evidence type="ECO:0000259" key="1">
    <source>
        <dbReference type="Pfam" id="PF18962"/>
    </source>
</evidence>
<dbReference type="InterPro" id="IPR026444">
    <property type="entry name" value="Secre_tail"/>
</dbReference>